<name>A0ABD1HWK3_SALDI</name>
<proteinExistence type="predicted"/>
<accession>A0ABD1HWK3</accession>
<keyword evidence="3" id="KW-1185">Reference proteome</keyword>
<feature type="compositionally biased region" description="Polar residues" evidence="1">
    <location>
        <begin position="74"/>
        <end position="88"/>
    </location>
</feature>
<comment type="caution">
    <text evidence="2">The sequence shown here is derived from an EMBL/GenBank/DDBJ whole genome shotgun (WGS) entry which is preliminary data.</text>
</comment>
<evidence type="ECO:0000313" key="2">
    <source>
        <dbReference type="EMBL" id="KAL1559598.1"/>
    </source>
</evidence>
<sequence>MFVIDNLNFFSVSGKDSSLRTALTLVKKRELKYRLRHEMLPISPSEMINCTSDNITTSKGWPSRAGDSSSSDSENSTALLDQKAVSSV</sequence>
<dbReference type="EMBL" id="JBEAFC010000004">
    <property type="protein sequence ID" value="KAL1559598.1"/>
    <property type="molecule type" value="Genomic_DNA"/>
</dbReference>
<evidence type="ECO:0000313" key="3">
    <source>
        <dbReference type="Proteomes" id="UP001567538"/>
    </source>
</evidence>
<reference evidence="2 3" key="1">
    <citation type="submission" date="2024-06" db="EMBL/GenBank/DDBJ databases">
        <title>A chromosome level genome sequence of Diviner's sage (Salvia divinorum).</title>
        <authorList>
            <person name="Ford S.A."/>
            <person name="Ro D.-K."/>
            <person name="Ness R.W."/>
            <person name="Phillips M.A."/>
        </authorList>
    </citation>
    <scope>NUCLEOTIDE SEQUENCE [LARGE SCALE GENOMIC DNA]</scope>
    <source>
        <strain evidence="2">SAF-2024a</strain>
        <tissue evidence="2">Leaf</tissue>
    </source>
</reference>
<organism evidence="2 3">
    <name type="scientific">Salvia divinorum</name>
    <name type="common">Maria pastora</name>
    <name type="synonym">Diviner's sage</name>
    <dbReference type="NCBI Taxonomy" id="28513"/>
    <lineage>
        <taxon>Eukaryota</taxon>
        <taxon>Viridiplantae</taxon>
        <taxon>Streptophyta</taxon>
        <taxon>Embryophyta</taxon>
        <taxon>Tracheophyta</taxon>
        <taxon>Spermatophyta</taxon>
        <taxon>Magnoliopsida</taxon>
        <taxon>eudicotyledons</taxon>
        <taxon>Gunneridae</taxon>
        <taxon>Pentapetalae</taxon>
        <taxon>asterids</taxon>
        <taxon>lamiids</taxon>
        <taxon>Lamiales</taxon>
        <taxon>Lamiaceae</taxon>
        <taxon>Nepetoideae</taxon>
        <taxon>Mentheae</taxon>
        <taxon>Salviinae</taxon>
        <taxon>Salvia</taxon>
        <taxon>Salvia subgen. Calosphace</taxon>
    </lineage>
</organism>
<dbReference type="Proteomes" id="UP001567538">
    <property type="component" value="Unassembled WGS sequence"/>
</dbReference>
<evidence type="ECO:0000256" key="1">
    <source>
        <dbReference type="SAM" id="MobiDB-lite"/>
    </source>
</evidence>
<feature type="region of interest" description="Disordered" evidence="1">
    <location>
        <begin position="53"/>
        <end position="88"/>
    </location>
</feature>
<dbReference type="AlphaFoldDB" id="A0ABD1HWK3"/>
<gene>
    <name evidence="2" type="ORF">AAHA92_09923</name>
</gene>
<protein>
    <submittedName>
        <fullName evidence="2">Uncharacterized protein</fullName>
    </submittedName>
</protein>